<evidence type="ECO:0000313" key="4">
    <source>
        <dbReference type="Ensembl" id="ENSSVLP00005020070.1"/>
    </source>
</evidence>
<name>A0A8D2D670_SCIVU</name>
<keyword evidence="2" id="KW-0689">Ribosomal protein</keyword>
<dbReference type="GO" id="GO:0003735">
    <property type="term" value="F:structural constituent of ribosome"/>
    <property type="evidence" value="ECO:0007669"/>
    <property type="project" value="InterPro"/>
</dbReference>
<dbReference type="Proteomes" id="UP000694564">
    <property type="component" value="Chromosome 4"/>
</dbReference>
<protein>
    <recommendedName>
        <fullName evidence="6">60S ribosomal protein L22-like 1</fullName>
    </recommendedName>
</protein>
<dbReference type="InterPro" id="IPR002671">
    <property type="entry name" value="Ribosomal_eL22"/>
</dbReference>
<dbReference type="GO" id="GO:1990904">
    <property type="term" value="C:ribonucleoprotein complex"/>
    <property type="evidence" value="ECO:0007669"/>
    <property type="project" value="UniProtKB-KW"/>
</dbReference>
<dbReference type="PANTHER" id="PTHR10064:SF1">
    <property type="entry name" value="RIBOSOMAL PROTEIN EL22-LIKE"/>
    <property type="match status" value="1"/>
</dbReference>
<dbReference type="Gene3D" id="3.30.1360.210">
    <property type="match status" value="1"/>
</dbReference>
<dbReference type="GO" id="GO:0003723">
    <property type="term" value="F:RNA binding"/>
    <property type="evidence" value="ECO:0007669"/>
    <property type="project" value="TreeGrafter"/>
</dbReference>
<dbReference type="GO" id="GO:0005840">
    <property type="term" value="C:ribosome"/>
    <property type="evidence" value="ECO:0007669"/>
    <property type="project" value="UniProtKB-KW"/>
</dbReference>
<dbReference type="OrthoDB" id="10259820at2759"/>
<reference evidence="4" key="1">
    <citation type="submission" date="2025-08" db="UniProtKB">
        <authorList>
            <consortium name="Ensembl"/>
        </authorList>
    </citation>
    <scope>IDENTIFICATION</scope>
</reference>
<dbReference type="GO" id="GO:0002181">
    <property type="term" value="P:cytoplasmic translation"/>
    <property type="evidence" value="ECO:0007669"/>
    <property type="project" value="TreeGrafter"/>
</dbReference>
<evidence type="ECO:0008006" key="6">
    <source>
        <dbReference type="Google" id="ProtNLM"/>
    </source>
</evidence>
<evidence type="ECO:0000313" key="5">
    <source>
        <dbReference type="Proteomes" id="UP000694564"/>
    </source>
</evidence>
<organism evidence="4 5">
    <name type="scientific">Sciurus vulgaris</name>
    <name type="common">Eurasian red squirrel</name>
    <dbReference type="NCBI Taxonomy" id="55149"/>
    <lineage>
        <taxon>Eukaryota</taxon>
        <taxon>Metazoa</taxon>
        <taxon>Chordata</taxon>
        <taxon>Craniata</taxon>
        <taxon>Vertebrata</taxon>
        <taxon>Euteleostomi</taxon>
        <taxon>Mammalia</taxon>
        <taxon>Eutheria</taxon>
        <taxon>Euarchontoglires</taxon>
        <taxon>Glires</taxon>
        <taxon>Rodentia</taxon>
        <taxon>Sciuromorpha</taxon>
        <taxon>Sciuridae</taxon>
        <taxon>Sciurinae</taxon>
        <taxon>Sciurini</taxon>
        <taxon>Sciurus</taxon>
    </lineage>
</organism>
<dbReference type="PANTHER" id="PTHR10064">
    <property type="entry name" value="60S RIBOSOMAL PROTEIN L22"/>
    <property type="match status" value="1"/>
</dbReference>
<evidence type="ECO:0000256" key="2">
    <source>
        <dbReference type="ARBA" id="ARBA00022980"/>
    </source>
</evidence>
<proteinExistence type="inferred from homology"/>
<dbReference type="Pfam" id="PF01776">
    <property type="entry name" value="Ribosomal_L22e"/>
    <property type="match status" value="1"/>
</dbReference>
<dbReference type="GeneTree" id="ENSGT00940000154509"/>
<dbReference type="AlphaFoldDB" id="A0A8D2D670"/>
<evidence type="ECO:0000256" key="1">
    <source>
        <dbReference type="ARBA" id="ARBA00007817"/>
    </source>
</evidence>
<keyword evidence="5" id="KW-1185">Reference proteome</keyword>
<dbReference type="InterPro" id="IPR038526">
    <property type="entry name" value="Ribosomal_eL22_sf"/>
</dbReference>
<evidence type="ECO:0000256" key="3">
    <source>
        <dbReference type="ARBA" id="ARBA00023274"/>
    </source>
</evidence>
<sequence length="73" mass="8596">MVPQKDKKPKQTTWKFNLDLSYPIEDGTFDFGNFEQFLREKIKVNGKTRNLGNVVHIDCFKNKIMVVSEKTFL</sequence>
<comment type="similarity">
    <text evidence="1">Belongs to the eukaryotic ribosomal protein eL22 family.</text>
</comment>
<keyword evidence="3" id="KW-0687">Ribonucleoprotein</keyword>
<dbReference type="Ensembl" id="ENSSVLT00005022380.1">
    <property type="protein sequence ID" value="ENSSVLP00005020070.1"/>
    <property type="gene ID" value="ENSSVLG00005016090.1"/>
</dbReference>
<accession>A0A8D2D670</accession>
<reference evidence="4" key="2">
    <citation type="submission" date="2025-09" db="UniProtKB">
        <authorList>
            <consortium name="Ensembl"/>
        </authorList>
    </citation>
    <scope>IDENTIFICATION</scope>
</reference>